<evidence type="ECO:0000313" key="4">
    <source>
        <dbReference type="EMBL" id="RUS81895.1"/>
    </source>
</evidence>
<dbReference type="FunFam" id="1.10.287.370:FF:000003">
    <property type="entry name" value="Prefoldin subunit 6"/>
    <property type="match status" value="1"/>
</dbReference>
<sequence length="126" mass="14316">MAEGAQKRLQSELDKFQAVQKDVAKHVGLRQQLEGQLSENSLVKEELDRLQEGAGVFKMVGPALIKQDLKEAKQNVQKRIDYINGELKRHEKLIKDLEKTADSHRETLNKLQQQFQQAQVKAAAKA</sequence>
<protein>
    <recommendedName>
        <fullName evidence="6">Prefoldin subunit 6</fullName>
    </recommendedName>
</protein>
<dbReference type="GO" id="GO:0051082">
    <property type="term" value="F:unfolded protein binding"/>
    <property type="evidence" value="ECO:0007669"/>
    <property type="project" value="InterPro"/>
</dbReference>
<proteinExistence type="inferred from homology"/>
<dbReference type="GO" id="GO:0051087">
    <property type="term" value="F:protein-folding chaperone binding"/>
    <property type="evidence" value="ECO:0007669"/>
    <property type="project" value="TreeGrafter"/>
</dbReference>
<dbReference type="GO" id="GO:0016272">
    <property type="term" value="C:prefoldin complex"/>
    <property type="evidence" value="ECO:0007669"/>
    <property type="project" value="InterPro"/>
</dbReference>
<evidence type="ECO:0000256" key="3">
    <source>
        <dbReference type="SAM" id="Coils"/>
    </source>
</evidence>
<keyword evidence="2" id="KW-0143">Chaperone</keyword>
<name>A0A3S1BE57_ELYCH</name>
<keyword evidence="5" id="KW-1185">Reference proteome</keyword>
<evidence type="ECO:0000256" key="2">
    <source>
        <dbReference type="ARBA" id="ARBA00023186"/>
    </source>
</evidence>
<dbReference type="STRING" id="188477.A0A3S1BE57"/>
<feature type="coiled-coil region" evidence="3">
    <location>
        <begin position="66"/>
        <end position="121"/>
    </location>
</feature>
<dbReference type="InterPro" id="IPR002777">
    <property type="entry name" value="PFD_beta-like"/>
</dbReference>
<dbReference type="Proteomes" id="UP000271974">
    <property type="component" value="Unassembled WGS sequence"/>
</dbReference>
<dbReference type="Gene3D" id="1.10.287.370">
    <property type="match status" value="1"/>
</dbReference>
<dbReference type="GO" id="GO:0005737">
    <property type="term" value="C:cytoplasm"/>
    <property type="evidence" value="ECO:0007669"/>
    <property type="project" value="TreeGrafter"/>
</dbReference>
<dbReference type="GO" id="GO:0051131">
    <property type="term" value="P:chaperone-mediated protein complex assembly"/>
    <property type="evidence" value="ECO:0007669"/>
    <property type="project" value="TreeGrafter"/>
</dbReference>
<dbReference type="AlphaFoldDB" id="A0A3S1BE57"/>
<dbReference type="OrthoDB" id="248120at2759"/>
<organism evidence="4 5">
    <name type="scientific">Elysia chlorotica</name>
    <name type="common">Eastern emerald elysia</name>
    <name type="synonym">Sea slug</name>
    <dbReference type="NCBI Taxonomy" id="188477"/>
    <lineage>
        <taxon>Eukaryota</taxon>
        <taxon>Metazoa</taxon>
        <taxon>Spiralia</taxon>
        <taxon>Lophotrochozoa</taxon>
        <taxon>Mollusca</taxon>
        <taxon>Gastropoda</taxon>
        <taxon>Heterobranchia</taxon>
        <taxon>Euthyneura</taxon>
        <taxon>Panpulmonata</taxon>
        <taxon>Sacoglossa</taxon>
        <taxon>Placobranchoidea</taxon>
        <taxon>Plakobranchidae</taxon>
        <taxon>Elysia</taxon>
    </lineage>
</organism>
<comment type="caution">
    <text evidence="4">The sequence shown here is derived from an EMBL/GenBank/DDBJ whole genome shotgun (WGS) entry which is preliminary data.</text>
</comment>
<dbReference type="GO" id="GO:0006457">
    <property type="term" value="P:protein folding"/>
    <property type="evidence" value="ECO:0007669"/>
    <property type="project" value="InterPro"/>
</dbReference>
<reference evidence="4 5" key="1">
    <citation type="submission" date="2019-01" db="EMBL/GenBank/DDBJ databases">
        <title>A draft genome assembly of the solar-powered sea slug Elysia chlorotica.</title>
        <authorList>
            <person name="Cai H."/>
            <person name="Li Q."/>
            <person name="Fang X."/>
            <person name="Li J."/>
            <person name="Curtis N.E."/>
            <person name="Altenburger A."/>
            <person name="Shibata T."/>
            <person name="Feng M."/>
            <person name="Maeda T."/>
            <person name="Schwartz J.A."/>
            <person name="Shigenobu S."/>
            <person name="Lundholm N."/>
            <person name="Nishiyama T."/>
            <person name="Yang H."/>
            <person name="Hasebe M."/>
            <person name="Li S."/>
            <person name="Pierce S.K."/>
            <person name="Wang J."/>
        </authorList>
    </citation>
    <scope>NUCLEOTIDE SEQUENCE [LARGE SCALE GENOMIC DNA]</scope>
    <source>
        <strain evidence="4">EC2010</strain>
        <tissue evidence="4">Whole organism of an adult</tissue>
    </source>
</reference>
<gene>
    <name evidence="4" type="ORF">EGW08_010365</name>
</gene>
<evidence type="ECO:0000256" key="1">
    <source>
        <dbReference type="ARBA" id="ARBA00008045"/>
    </source>
</evidence>
<accession>A0A3S1BE57</accession>
<evidence type="ECO:0000313" key="5">
    <source>
        <dbReference type="Proteomes" id="UP000271974"/>
    </source>
</evidence>
<dbReference type="CDD" id="cd23161">
    <property type="entry name" value="Prefoldin_6"/>
    <property type="match status" value="1"/>
</dbReference>
<dbReference type="SUPFAM" id="SSF46579">
    <property type="entry name" value="Prefoldin"/>
    <property type="match status" value="1"/>
</dbReference>
<dbReference type="PANTHER" id="PTHR21431:SF0">
    <property type="entry name" value="PREFOLDIN SUBUNIT 6"/>
    <property type="match status" value="1"/>
</dbReference>
<keyword evidence="3" id="KW-0175">Coiled coil</keyword>
<comment type="similarity">
    <text evidence="1">Belongs to the prefoldin subunit beta family.</text>
</comment>
<dbReference type="Pfam" id="PF01920">
    <property type="entry name" value="Prefoldin_2"/>
    <property type="match status" value="1"/>
</dbReference>
<dbReference type="EMBL" id="RQTK01000316">
    <property type="protein sequence ID" value="RUS81895.1"/>
    <property type="molecule type" value="Genomic_DNA"/>
</dbReference>
<dbReference type="InterPro" id="IPR009053">
    <property type="entry name" value="Prefoldin"/>
</dbReference>
<dbReference type="PANTHER" id="PTHR21431">
    <property type="entry name" value="PREFOLDIN SUBUNIT 6"/>
    <property type="match status" value="1"/>
</dbReference>
<evidence type="ECO:0008006" key="6">
    <source>
        <dbReference type="Google" id="ProtNLM"/>
    </source>
</evidence>